<evidence type="ECO:0000313" key="2">
    <source>
        <dbReference type="EMBL" id="SIN44738.1"/>
    </source>
</evidence>
<dbReference type="STRING" id="709881.SAMN04489832_7323"/>
<keyword evidence="1" id="KW-0472">Membrane</keyword>
<gene>
    <name evidence="2" type="ORF">SAMN04489832_7323</name>
</gene>
<reference evidence="3" key="1">
    <citation type="submission" date="2016-12" db="EMBL/GenBank/DDBJ databases">
        <authorList>
            <person name="Varghese N."/>
            <person name="Submissions S."/>
        </authorList>
    </citation>
    <scope>NUCLEOTIDE SEQUENCE [LARGE SCALE GENOMIC DNA]</scope>
    <source>
        <strain evidence="3">DSM 45599</strain>
    </source>
</reference>
<accession>A0A1N6BEJ7</accession>
<organism evidence="2 3">
    <name type="scientific">Micromonospora cremea</name>
    <dbReference type="NCBI Taxonomy" id="709881"/>
    <lineage>
        <taxon>Bacteria</taxon>
        <taxon>Bacillati</taxon>
        <taxon>Actinomycetota</taxon>
        <taxon>Actinomycetes</taxon>
        <taxon>Micromonosporales</taxon>
        <taxon>Micromonosporaceae</taxon>
        <taxon>Micromonospora</taxon>
    </lineage>
</organism>
<keyword evidence="1" id="KW-0812">Transmembrane</keyword>
<protein>
    <submittedName>
        <fullName evidence="2">Uncharacterized protein</fullName>
    </submittedName>
</protein>
<name>A0A1N6BEJ7_9ACTN</name>
<dbReference type="Proteomes" id="UP000185124">
    <property type="component" value="Unassembled WGS sequence"/>
</dbReference>
<feature type="transmembrane region" description="Helical" evidence="1">
    <location>
        <begin position="38"/>
        <end position="56"/>
    </location>
</feature>
<keyword evidence="3" id="KW-1185">Reference proteome</keyword>
<dbReference type="EMBL" id="FSQT01000002">
    <property type="protein sequence ID" value="SIN44738.1"/>
    <property type="molecule type" value="Genomic_DNA"/>
</dbReference>
<dbReference type="RefSeq" id="WP_143728624.1">
    <property type="nucleotide sequence ID" value="NZ_FSQT01000002.1"/>
</dbReference>
<keyword evidence="1" id="KW-1133">Transmembrane helix</keyword>
<sequence length="82" mass="9098">MTNLTVIQTSRGRERGTDRFRRRPSIAGRIGAMGQNRIGVLFLLVGTLAASVWANGSLTSYDAYWKTHLMVVLVQPHVVDRG</sequence>
<dbReference type="AlphaFoldDB" id="A0A1N6BEJ7"/>
<evidence type="ECO:0000256" key="1">
    <source>
        <dbReference type="SAM" id="Phobius"/>
    </source>
</evidence>
<evidence type="ECO:0000313" key="3">
    <source>
        <dbReference type="Proteomes" id="UP000185124"/>
    </source>
</evidence>
<proteinExistence type="predicted"/>